<feature type="compositionally biased region" description="Basic and acidic residues" evidence="8">
    <location>
        <begin position="76"/>
        <end position="89"/>
    </location>
</feature>
<evidence type="ECO:0000256" key="6">
    <source>
        <dbReference type="ARBA" id="ARBA00023242"/>
    </source>
</evidence>
<feature type="compositionally biased region" description="Pro residues" evidence="8">
    <location>
        <begin position="691"/>
        <end position="705"/>
    </location>
</feature>
<keyword evidence="6 7" id="KW-0539">Nucleus</keyword>
<evidence type="ECO:0000256" key="3">
    <source>
        <dbReference type="ARBA" id="ARBA00022664"/>
    </source>
</evidence>
<sequence length="802" mass="91335">MGDGFESFEITDDDYQQAFDPTSRKRRKFTKEDAVYGVWAENDSDEEDSRRGFGGGGGKKQADYSAPMNFVSGGLKDGDKGKKREHTEPGDDDVTIISSTKTKSTKPAVKKTHAFAGVHAEKDKDFGKFEAHTKGIGMKLLEKFGFKPGQGLGKEGTGIAKPIEAVVRKGKGAIGAYGSERPAGERVYEEEENEEGGKRVSIKHKKQWRKKDGAAAPSYQFKTVEEVLEGKNEKVAGGWDTSELSKVKVIDMTGKETRVLSGYHAMHTTRIEHDDDGETPRVFDVAELRHNLDLLIDMSESRIVESNKKLEYEKNLAVTLKEEKKVLTTDVQKDNEQVDRLNYLMEKIDELVLHQETITLGASLRTFEELFEEYLTEYRFYELDQLAAGIVGPILGRYLSTWDPLRDPEFGHTEISQWRPLLEPPQRSFEATRNASNSFHTLLWEVWMPFVRSAAMRWQPKMYVETRQKDPMEKLISVWEDLLPQWMVDNILEQLILPRLVAQTEEWDPTVDVVPIHQWIHPWLPFLKDRLDILYGTIRSKLASALTLWHPSDQSARLMINPWIGVFSPATLEQFLIRSILPKLQEGIENMDINPRRQQLDPWHWTMSWVDIMPLSSMAALLERSFFPRWLRVLDAWLKADPNMEEIPEWYTGWKNLVPEALRSHPSVQEQLSAALYAMSSAAGEEDELPPRPPPGPPPTVVPGPMPPLNQRFAPPPPPPGLSSVSMGYTSSAPTFKDVIERRANDLGILFVPVQGRNFQGKQVFRFGTNYISFERNVIFVQQSFDSWQPIGLEELLRIAAR</sequence>
<dbReference type="SMART" id="SM00443">
    <property type="entry name" value="G_patch"/>
    <property type="match status" value="1"/>
</dbReference>
<evidence type="ECO:0000256" key="4">
    <source>
        <dbReference type="ARBA" id="ARBA00022728"/>
    </source>
</evidence>
<dbReference type="PROSITE" id="PS50174">
    <property type="entry name" value="G_PATCH"/>
    <property type="match status" value="1"/>
</dbReference>
<keyword evidence="3 7" id="KW-0507">mRNA processing</keyword>
<proteinExistence type="inferred from homology"/>
<keyword evidence="11" id="KW-1185">Reference proteome</keyword>
<evidence type="ECO:0000313" key="11">
    <source>
        <dbReference type="Proteomes" id="UP000186922"/>
    </source>
</evidence>
<dbReference type="InterPro" id="IPR000467">
    <property type="entry name" value="G_patch_dom"/>
</dbReference>
<name>A0A1D1VSW6_RAMVA</name>
<gene>
    <name evidence="10" type="primary">RvY_14329-1</name>
    <name evidence="10" type="synonym">RvY_14329.1</name>
    <name evidence="10" type="ORF">RvY_14329</name>
</gene>
<evidence type="ECO:0000313" key="10">
    <source>
        <dbReference type="EMBL" id="GAV03976.1"/>
    </source>
</evidence>
<dbReference type="InterPro" id="IPR022783">
    <property type="entry name" value="GCFC_dom"/>
</dbReference>
<dbReference type="InterPro" id="IPR022159">
    <property type="entry name" value="STIP/TFIP11_N"/>
</dbReference>
<evidence type="ECO:0000256" key="7">
    <source>
        <dbReference type="PIRNR" id="PIRNR017706"/>
    </source>
</evidence>
<dbReference type="GO" id="GO:0003676">
    <property type="term" value="F:nucleic acid binding"/>
    <property type="evidence" value="ECO:0007669"/>
    <property type="project" value="InterPro"/>
</dbReference>
<dbReference type="GO" id="GO:0000390">
    <property type="term" value="P:spliceosomal complex disassembly"/>
    <property type="evidence" value="ECO:0007669"/>
    <property type="project" value="InterPro"/>
</dbReference>
<comment type="similarity">
    <text evidence="2 7">Belongs to the TFP11/STIP family.</text>
</comment>
<protein>
    <recommendedName>
        <fullName evidence="9">G-patch domain-containing protein</fullName>
    </recommendedName>
</protein>
<dbReference type="Proteomes" id="UP000186922">
    <property type="component" value="Unassembled WGS sequence"/>
</dbReference>
<comment type="subcellular location">
    <subcellularLocation>
        <location evidence="1 7">Nucleus</location>
    </subcellularLocation>
</comment>
<feature type="compositionally biased region" description="Low complexity" evidence="8">
    <location>
        <begin position="95"/>
        <end position="107"/>
    </location>
</feature>
<keyword evidence="5 7" id="KW-0508">mRNA splicing</keyword>
<evidence type="ECO:0000256" key="5">
    <source>
        <dbReference type="ARBA" id="ARBA00023187"/>
    </source>
</evidence>
<keyword evidence="4 7" id="KW-0747">Spliceosome</keyword>
<dbReference type="PIRSF" id="PIRSF017706">
    <property type="entry name" value="TFIP11"/>
    <property type="match status" value="1"/>
</dbReference>
<organism evidence="10 11">
    <name type="scientific">Ramazzottius varieornatus</name>
    <name type="common">Water bear</name>
    <name type="synonym">Tardigrade</name>
    <dbReference type="NCBI Taxonomy" id="947166"/>
    <lineage>
        <taxon>Eukaryota</taxon>
        <taxon>Metazoa</taxon>
        <taxon>Ecdysozoa</taxon>
        <taxon>Tardigrada</taxon>
        <taxon>Eutardigrada</taxon>
        <taxon>Parachela</taxon>
        <taxon>Hypsibioidea</taxon>
        <taxon>Ramazzottiidae</taxon>
        <taxon>Ramazzottius</taxon>
    </lineage>
</organism>
<dbReference type="OrthoDB" id="4822at2759"/>
<feature type="domain" description="G-patch" evidence="9">
    <location>
        <begin position="133"/>
        <end position="179"/>
    </location>
</feature>
<dbReference type="GO" id="GO:0071008">
    <property type="term" value="C:U2-type post-mRNA release spliceosomal complex"/>
    <property type="evidence" value="ECO:0007669"/>
    <property type="project" value="TreeGrafter"/>
</dbReference>
<dbReference type="STRING" id="947166.A0A1D1VSW6"/>
<feature type="region of interest" description="Disordered" evidence="8">
    <location>
        <begin position="683"/>
        <end position="705"/>
    </location>
</feature>
<dbReference type="Pfam" id="PF01585">
    <property type="entry name" value="G-patch"/>
    <property type="match status" value="1"/>
</dbReference>
<comment type="caution">
    <text evidence="10">The sequence shown here is derived from an EMBL/GenBank/DDBJ whole genome shotgun (WGS) entry which is preliminary data.</text>
</comment>
<accession>A0A1D1VSW6</accession>
<dbReference type="Pfam" id="PF07842">
    <property type="entry name" value="GCFC"/>
    <property type="match status" value="1"/>
</dbReference>
<feature type="region of interest" description="Disordered" evidence="8">
    <location>
        <begin position="1"/>
        <end position="108"/>
    </location>
</feature>
<dbReference type="InterPro" id="IPR024933">
    <property type="entry name" value="TFP11"/>
</dbReference>
<dbReference type="EMBL" id="BDGG01000010">
    <property type="protein sequence ID" value="GAV03976.1"/>
    <property type="molecule type" value="Genomic_DNA"/>
</dbReference>
<dbReference type="PANTHER" id="PTHR23329:SF1">
    <property type="entry name" value="TUFTELIN-INTERACTING PROTEIN 11"/>
    <property type="match status" value="1"/>
</dbReference>
<dbReference type="PANTHER" id="PTHR23329">
    <property type="entry name" value="TUFTELIN-INTERACTING PROTEIN 11-RELATED"/>
    <property type="match status" value="1"/>
</dbReference>
<dbReference type="AlphaFoldDB" id="A0A1D1VSW6"/>
<reference evidence="10 11" key="1">
    <citation type="journal article" date="2016" name="Nat. Commun.">
        <title>Extremotolerant tardigrade genome and improved radiotolerance of human cultured cells by tardigrade-unique protein.</title>
        <authorList>
            <person name="Hashimoto T."/>
            <person name="Horikawa D.D."/>
            <person name="Saito Y."/>
            <person name="Kuwahara H."/>
            <person name="Kozuka-Hata H."/>
            <person name="Shin-I T."/>
            <person name="Minakuchi Y."/>
            <person name="Ohishi K."/>
            <person name="Motoyama A."/>
            <person name="Aizu T."/>
            <person name="Enomoto A."/>
            <person name="Kondo K."/>
            <person name="Tanaka S."/>
            <person name="Hara Y."/>
            <person name="Koshikawa S."/>
            <person name="Sagara H."/>
            <person name="Miura T."/>
            <person name="Yokobori S."/>
            <person name="Miyagawa K."/>
            <person name="Suzuki Y."/>
            <person name="Kubo T."/>
            <person name="Oyama M."/>
            <person name="Kohara Y."/>
            <person name="Fujiyama A."/>
            <person name="Arakawa K."/>
            <person name="Katayama T."/>
            <person name="Toyoda A."/>
            <person name="Kunieda T."/>
        </authorList>
    </citation>
    <scope>NUCLEOTIDE SEQUENCE [LARGE SCALE GENOMIC DNA]</scope>
    <source>
        <strain evidence="10 11">YOKOZUNA-1</strain>
    </source>
</reference>
<evidence type="ECO:0000256" key="2">
    <source>
        <dbReference type="ARBA" id="ARBA00010900"/>
    </source>
</evidence>
<evidence type="ECO:0000259" key="9">
    <source>
        <dbReference type="PROSITE" id="PS50174"/>
    </source>
</evidence>
<evidence type="ECO:0000256" key="8">
    <source>
        <dbReference type="SAM" id="MobiDB-lite"/>
    </source>
</evidence>
<dbReference type="InterPro" id="IPR045211">
    <property type="entry name" value="TFP11/STIP/Ntr1"/>
</dbReference>
<evidence type="ECO:0000256" key="1">
    <source>
        <dbReference type="ARBA" id="ARBA00004123"/>
    </source>
</evidence>
<dbReference type="Pfam" id="PF12457">
    <property type="entry name" value="TIP_N"/>
    <property type="match status" value="1"/>
</dbReference>